<evidence type="ECO:0000259" key="1">
    <source>
        <dbReference type="Pfam" id="PF21738"/>
    </source>
</evidence>
<comment type="caution">
    <text evidence="2">The sequence shown here is derived from an EMBL/GenBank/DDBJ whole genome shotgun (WGS) entry which is preliminary data.</text>
</comment>
<dbReference type="Proteomes" id="UP001162164">
    <property type="component" value="Unassembled WGS sequence"/>
</dbReference>
<dbReference type="PANTHER" id="PTHR36159:SF1">
    <property type="entry name" value="RETROVIRUS-RELATED POL POLYPROTEIN FROM TRANSPOSON 412-LIKE PROTEIN"/>
    <property type="match status" value="1"/>
</dbReference>
<reference evidence="2" key="1">
    <citation type="journal article" date="2023" name="Insect Mol. Biol.">
        <title>Genome sequencing provides insights into the evolution of gene families encoding plant cell wall-degrading enzymes in longhorned beetles.</title>
        <authorList>
            <person name="Shin N.R."/>
            <person name="Okamura Y."/>
            <person name="Kirsch R."/>
            <person name="Pauchet Y."/>
        </authorList>
    </citation>
    <scope>NUCLEOTIDE SEQUENCE</scope>
    <source>
        <strain evidence="2">MMC_N1</strain>
    </source>
</reference>
<sequence>MKRLKLYKTIEKPRPILMSFRSWDLYEYPNLPKSTHNIWRSNKMNNINENPSKFDHCKLVNLKVYLNSEVYPYDNLNISYKDNRYALLYLMYARFQESYYRNKSLPLLNPNDFKDFAPLVVVDCSHQNEEVKKWTY</sequence>
<evidence type="ECO:0000313" key="3">
    <source>
        <dbReference type="Proteomes" id="UP001162164"/>
    </source>
</evidence>
<organism evidence="2 3">
    <name type="scientific">Molorchus minor</name>
    <dbReference type="NCBI Taxonomy" id="1323400"/>
    <lineage>
        <taxon>Eukaryota</taxon>
        <taxon>Metazoa</taxon>
        <taxon>Ecdysozoa</taxon>
        <taxon>Arthropoda</taxon>
        <taxon>Hexapoda</taxon>
        <taxon>Insecta</taxon>
        <taxon>Pterygota</taxon>
        <taxon>Neoptera</taxon>
        <taxon>Endopterygota</taxon>
        <taxon>Coleoptera</taxon>
        <taxon>Polyphaga</taxon>
        <taxon>Cucujiformia</taxon>
        <taxon>Chrysomeloidea</taxon>
        <taxon>Cerambycidae</taxon>
        <taxon>Lamiinae</taxon>
        <taxon>Monochamini</taxon>
        <taxon>Molorchus</taxon>
    </lineage>
</organism>
<dbReference type="Pfam" id="PF21738">
    <property type="entry name" value="DJR-like_dom"/>
    <property type="match status" value="1"/>
</dbReference>
<dbReference type="PANTHER" id="PTHR36159">
    <property type="entry name" value="PROTEIN CBG23766"/>
    <property type="match status" value="1"/>
</dbReference>
<proteinExistence type="predicted"/>
<evidence type="ECO:0000313" key="2">
    <source>
        <dbReference type="EMBL" id="KAJ8979954.1"/>
    </source>
</evidence>
<dbReference type="InterPro" id="IPR049512">
    <property type="entry name" value="DJR-like_dom"/>
</dbReference>
<feature type="domain" description="Double jelly roll-like" evidence="1">
    <location>
        <begin position="2"/>
        <end position="133"/>
    </location>
</feature>
<accession>A0ABQ9JNW1</accession>
<dbReference type="EMBL" id="JAPWTJ010000300">
    <property type="protein sequence ID" value="KAJ8979954.1"/>
    <property type="molecule type" value="Genomic_DNA"/>
</dbReference>
<gene>
    <name evidence="2" type="ORF">NQ317_001539</name>
</gene>
<protein>
    <recommendedName>
        <fullName evidence="1">Double jelly roll-like domain-containing protein</fullName>
    </recommendedName>
</protein>
<name>A0ABQ9JNW1_9CUCU</name>
<keyword evidence="3" id="KW-1185">Reference proteome</keyword>